<organism evidence="2 3">
    <name type="scientific">Kineococcus xinjiangensis</name>
    <dbReference type="NCBI Taxonomy" id="512762"/>
    <lineage>
        <taxon>Bacteria</taxon>
        <taxon>Bacillati</taxon>
        <taxon>Actinomycetota</taxon>
        <taxon>Actinomycetes</taxon>
        <taxon>Kineosporiales</taxon>
        <taxon>Kineosporiaceae</taxon>
        <taxon>Kineococcus</taxon>
    </lineage>
</organism>
<dbReference type="PANTHER" id="PTHR43252:SF7">
    <property type="entry name" value="TRANSCRIPTIONAL REGULATOR YQJI"/>
    <property type="match status" value="1"/>
</dbReference>
<feature type="domain" description="Transcription regulator PadR N-terminal" evidence="1">
    <location>
        <begin position="12"/>
        <end position="82"/>
    </location>
</feature>
<sequence length="171" mass="19228">MADRLTDAELTVLGLLAERPRHGYDLDRTVEERGMRQWTSLGSSSIYYLLDKLVARGLVERDPAPAGSRRSVHRLTATGHRITEEQSLDALDTPSPVRGRVLIGIANSRELTSPAVQERLRRRLGSLRAQLEELDRRSREQEPLPSQAAALFDYGRAMLLADAAWTEDLLR</sequence>
<dbReference type="InterPro" id="IPR005149">
    <property type="entry name" value="Tscrpt_reg_PadR_N"/>
</dbReference>
<name>A0A2S6IV68_9ACTN</name>
<dbReference type="SUPFAM" id="SSF46785">
    <property type="entry name" value="Winged helix' DNA-binding domain"/>
    <property type="match status" value="1"/>
</dbReference>
<comment type="caution">
    <text evidence="2">The sequence shown here is derived from an EMBL/GenBank/DDBJ whole genome shotgun (WGS) entry which is preliminary data.</text>
</comment>
<dbReference type="InterPro" id="IPR036390">
    <property type="entry name" value="WH_DNA-bd_sf"/>
</dbReference>
<dbReference type="Gene3D" id="1.10.10.10">
    <property type="entry name" value="Winged helix-like DNA-binding domain superfamily/Winged helix DNA-binding domain"/>
    <property type="match status" value="1"/>
</dbReference>
<evidence type="ECO:0000313" key="2">
    <source>
        <dbReference type="EMBL" id="PPK98170.1"/>
    </source>
</evidence>
<evidence type="ECO:0000313" key="3">
    <source>
        <dbReference type="Proteomes" id="UP000239485"/>
    </source>
</evidence>
<protein>
    <submittedName>
        <fullName evidence="2">DNA-binding PadR family transcriptional regulator</fullName>
    </submittedName>
</protein>
<dbReference type="InterPro" id="IPR036388">
    <property type="entry name" value="WH-like_DNA-bd_sf"/>
</dbReference>
<evidence type="ECO:0000259" key="1">
    <source>
        <dbReference type="Pfam" id="PF03551"/>
    </source>
</evidence>
<dbReference type="OrthoDB" id="1683430at2"/>
<dbReference type="AlphaFoldDB" id="A0A2S6IV68"/>
<dbReference type="GO" id="GO:0003677">
    <property type="term" value="F:DNA binding"/>
    <property type="evidence" value="ECO:0007669"/>
    <property type="project" value="UniProtKB-KW"/>
</dbReference>
<dbReference type="PANTHER" id="PTHR43252">
    <property type="entry name" value="TRANSCRIPTIONAL REGULATOR YQJI"/>
    <property type="match status" value="1"/>
</dbReference>
<proteinExistence type="predicted"/>
<dbReference type="RefSeq" id="WP_104431585.1">
    <property type="nucleotide sequence ID" value="NZ_PTJD01000002.1"/>
</dbReference>
<dbReference type="Pfam" id="PF03551">
    <property type="entry name" value="PadR"/>
    <property type="match status" value="1"/>
</dbReference>
<keyword evidence="2" id="KW-0238">DNA-binding</keyword>
<accession>A0A2S6IV68</accession>
<gene>
    <name evidence="2" type="ORF">CLV92_102323</name>
</gene>
<reference evidence="2 3" key="1">
    <citation type="submission" date="2018-02" db="EMBL/GenBank/DDBJ databases">
        <title>Genomic Encyclopedia of Archaeal and Bacterial Type Strains, Phase II (KMG-II): from individual species to whole genera.</title>
        <authorList>
            <person name="Goeker M."/>
        </authorList>
    </citation>
    <scope>NUCLEOTIDE SEQUENCE [LARGE SCALE GENOMIC DNA]</scope>
    <source>
        <strain evidence="2 3">DSM 22857</strain>
    </source>
</reference>
<dbReference type="Proteomes" id="UP000239485">
    <property type="component" value="Unassembled WGS sequence"/>
</dbReference>
<dbReference type="EMBL" id="PTJD01000002">
    <property type="protein sequence ID" value="PPK98170.1"/>
    <property type="molecule type" value="Genomic_DNA"/>
</dbReference>
<keyword evidence="3" id="KW-1185">Reference proteome</keyword>